<dbReference type="PROSITE" id="PS00028">
    <property type="entry name" value="ZINC_FINGER_C2H2_1"/>
    <property type="match status" value="2"/>
</dbReference>
<keyword evidence="5" id="KW-1185">Reference proteome</keyword>
<dbReference type="SMART" id="SM00355">
    <property type="entry name" value="ZnF_C2H2"/>
    <property type="match status" value="3"/>
</dbReference>
<dbReference type="Gene3D" id="3.30.160.60">
    <property type="entry name" value="Classic Zinc Finger"/>
    <property type="match status" value="2"/>
</dbReference>
<dbReference type="InterPro" id="IPR027417">
    <property type="entry name" value="P-loop_NTPase"/>
</dbReference>
<dbReference type="EMBL" id="QJNS01000028">
    <property type="protein sequence ID" value="RYO92418.1"/>
    <property type="molecule type" value="Genomic_DNA"/>
</dbReference>
<dbReference type="InterPro" id="IPR036236">
    <property type="entry name" value="Znf_C2H2_sf"/>
</dbReference>
<dbReference type="PANTHER" id="PTHR10039">
    <property type="entry name" value="AMELOGENIN"/>
    <property type="match status" value="1"/>
</dbReference>
<dbReference type="SUPFAM" id="SSF57667">
    <property type="entry name" value="beta-beta-alpha zinc fingers"/>
    <property type="match status" value="1"/>
</dbReference>
<protein>
    <recommendedName>
        <fullName evidence="3">C2H2-type domain-containing protein</fullName>
    </recommendedName>
</protein>
<dbReference type="PANTHER" id="PTHR10039:SF14">
    <property type="entry name" value="NACHT DOMAIN-CONTAINING PROTEIN"/>
    <property type="match status" value="1"/>
</dbReference>
<dbReference type="PROSITE" id="PS50157">
    <property type="entry name" value="ZINC_FINGER_C2H2_2"/>
    <property type="match status" value="2"/>
</dbReference>
<keyword evidence="2" id="KW-0863">Zinc-finger</keyword>
<keyword evidence="2" id="KW-0862">Zinc</keyword>
<accession>A0ABY0HFR8</accession>
<dbReference type="SUPFAM" id="SSF52540">
    <property type="entry name" value="P-loop containing nucleoside triphosphate hydrolases"/>
    <property type="match status" value="1"/>
</dbReference>
<name>A0ABY0HFR8_9PEZI</name>
<keyword evidence="2" id="KW-0479">Metal-binding</keyword>
<dbReference type="Pfam" id="PF24883">
    <property type="entry name" value="NPHP3_N"/>
    <property type="match status" value="1"/>
</dbReference>
<feature type="domain" description="C2H2-type" evidence="3">
    <location>
        <begin position="935"/>
        <end position="962"/>
    </location>
</feature>
<feature type="domain" description="C2H2-type" evidence="3">
    <location>
        <begin position="963"/>
        <end position="990"/>
    </location>
</feature>
<dbReference type="InterPro" id="IPR013087">
    <property type="entry name" value="Znf_C2H2_type"/>
</dbReference>
<dbReference type="Pfam" id="PF22939">
    <property type="entry name" value="WHD_GPIID"/>
    <property type="match status" value="1"/>
</dbReference>
<dbReference type="InterPro" id="IPR056884">
    <property type="entry name" value="NPHP3-like_N"/>
</dbReference>
<dbReference type="Proteomes" id="UP000294003">
    <property type="component" value="Unassembled WGS sequence"/>
</dbReference>
<evidence type="ECO:0000256" key="1">
    <source>
        <dbReference type="ARBA" id="ARBA00022737"/>
    </source>
</evidence>
<evidence type="ECO:0000313" key="4">
    <source>
        <dbReference type="EMBL" id="RYO92418.1"/>
    </source>
</evidence>
<dbReference type="InterPro" id="IPR054471">
    <property type="entry name" value="GPIID_WHD"/>
</dbReference>
<sequence length="990" mass="115635">MDMDELLMLAEKFETWDRLKPQDKDFFESSSYEDVQQDINVIQSHQEITKTMMNMKRIHPFLTGMAHLEKVLTTIRFQHTAKVMAYVWGPVRFLLKTTNATERAFDNVLDVYEQLGYKIPPLYEYMRLFTGVPESEGCLVYIYQDVLMFHRLAYKLFSLRAKLWQRLSRATWKALSHTFKHLADSLESHGRFIRTHGSSLRNTQADLDQSDEPMCIESGLDATQDWGDAKMEFYRYRNDMNGRRDKFEEEERKRKEGQKISVMTWISASKKTQSLHKKFQDMRICRDTGRWLFRRYSEVTDWMKEDQPPESAIWLHGSKGFGKTVLASLLTDELKELCTEKKKYAIPQESKTYYFYCQEEDPEHRTYLDILKGILHQMVDADEDLLPLCVEGAASGGGTNLANAETAQNLIEAFFEYNSRQYIIIDGLDECELSEMRQAAAFFMGHVTKCDNEIKQGQLRVLFMSQPMPELARDNFMPQDDACVELKSTDNADDIRAYVKKRIPDFSEPRATSSGFNLSEGDREQIESIICRRSEDMFLYAHLAIEYLLQQPTKEKLLEKIKEEMLPKQLSQIYEKLLGAVKTELLQLAEGETHWQMAKLLLGWLVCAKRPLKWHEMQSILSYDPVSQRIDFDNKMLRQNVRKYLGSLVHVLDGDHIRIIHSTARRYIVQNEHINEQAVQCELTTLCLRYLCLPCFSKGYDKDERRHKAKLGWFSFQDYACSQWHSHVGTMITACRGLFDNWHHLQEYGEKFGFALQCFINTYSADLARESHPELEQTPSELARFSGLSFYENLCFLWNHIYTHQKGTYDVRNTVGIAQLDEALLENRITLENFTPSSEAWLNDTIGDYYGPNLFKCKRTLCKFFYLGYDKKKDRDTHDSRHDRPYPCPVNCNLAPIGFSSNKDKDRHVRIYHPDLSEGPSVFEALSRRVESSRFTCKLCGSKFTRNINLKGHERSHFGERPYACSTCGKAFARLNDCRRHEKIHSRRGA</sequence>
<evidence type="ECO:0000256" key="2">
    <source>
        <dbReference type="PROSITE-ProRule" id="PRU00042"/>
    </source>
</evidence>
<reference evidence="4 5" key="1">
    <citation type="submission" date="2018-06" db="EMBL/GenBank/DDBJ databases">
        <title>Complete Genomes of Monosporascus.</title>
        <authorList>
            <person name="Robinson A.J."/>
            <person name="Natvig D.O."/>
        </authorList>
    </citation>
    <scope>NUCLEOTIDE SEQUENCE [LARGE SCALE GENOMIC DNA]</scope>
    <source>
        <strain evidence="4 5">CBS 609.92</strain>
    </source>
</reference>
<proteinExistence type="predicted"/>
<evidence type="ECO:0000259" key="3">
    <source>
        <dbReference type="PROSITE" id="PS50157"/>
    </source>
</evidence>
<gene>
    <name evidence="4" type="ORF">DL762_001698</name>
</gene>
<organism evidence="4 5">
    <name type="scientific">Monosporascus cannonballus</name>
    <dbReference type="NCBI Taxonomy" id="155416"/>
    <lineage>
        <taxon>Eukaryota</taxon>
        <taxon>Fungi</taxon>
        <taxon>Dikarya</taxon>
        <taxon>Ascomycota</taxon>
        <taxon>Pezizomycotina</taxon>
        <taxon>Sordariomycetes</taxon>
        <taxon>Xylariomycetidae</taxon>
        <taxon>Xylariales</taxon>
        <taxon>Xylariales incertae sedis</taxon>
        <taxon>Monosporascus</taxon>
    </lineage>
</organism>
<keyword evidence="1" id="KW-0677">Repeat</keyword>
<dbReference type="Gene3D" id="3.40.50.300">
    <property type="entry name" value="P-loop containing nucleotide triphosphate hydrolases"/>
    <property type="match status" value="1"/>
</dbReference>
<comment type="caution">
    <text evidence="4">The sequence shown here is derived from an EMBL/GenBank/DDBJ whole genome shotgun (WGS) entry which is preliminary data.</text>
</comment>
<evidence type="ECO:0000313" key="5">
    <source>
        <dbReference type="Proteomes" id="UP000294003"/>
    </source>
</evidence>